<evidence type="ECO:0000256" key="5">
    <source>
        <dbReference type="SAM" id="Phobius"/>
    </source>
</evidence>
<comment type="caution">
    <text evidence="6">The sequence shown here is derived from an EMBL/GenBank/DDBJ whole genome shotgun (WGS) entry which is preliminary data.</text>
</comment>
<dbReference type="Pfam" id="PF02361">
    <property type="entry name" value="CbiQ"/>
    <property type="match status" value="1"/>
</dbReference>
<feature type="transmembrane region" description="Helical" evidence="5">
    <location>
        <begin position="49"/>
        <end position="66"/>
    </location>
</feature>
<feature type="transmembrane region" description="Helical" evidence="5">
    <location>
        <begin position="73"/>
        <end position="94"/>
    </location>
</feature>
<dbReference type="GO" id="GO:0005886">
    <property type="term" value="C:plasma membrane"/>
    <property type="evidence" value="ECO:0007669"/>
    <property type="project" value="TreeGrafter"/>
</dbReference>
<reference evidence="6" key="1">
    <citation type="journal article" date="2020" name="mSystems">
        <title>Genome- and Community-Level Interaction Insights into Carbon Utilization and Element Cycling Functions of Hydrothermarchaeota in Hydrothermal Sediment.</title>
        <authorList>
            <person name="Zhou Z."/>
            <person name="Liu Y."/>
            <person name="Xu W."/>
            <person name="Pan J."/>
            <person name="Luo Z.H."/>
            <person name="Li M."/>
        </authorList>
    </citation>
    <scope>NUCLEOTIDE SEQUENCE [LARGE SCALE GENOMIC DNA]</scope>
    <source>
        <strain evidence="6">SpSt-1056</strain>
    </source>
</reference>
<feature type="transmembrane region" description="Helical" evidence="5">
    <location>
        <begin position="246"/>
        <end position="267"/>
    </location>
</feature>
<gene>
    <name evidence="6" type="ORF">ENM11_05190</name>
</gene>
<dbReference type="CDD" id="cd16914">
    <property type="entry name" value="EcfT"/>
    <property type="match status" value="1"/>
</dbReference>
<dbReference type="EMBL" id="DRWN01000039">
    <property type="protein sequence ID" value="HHK68532.1"/>
    <property type="molecule type" value="Genomic_DNA"/>
</dbReference>
<organism evidence="6">
    <name type="scientific">Caldiarchaeum subterraneum</name>
    <dbReference type="NCBI Taxonomy" id="311458"/>
    <lineage>
        <taxon>Archaea</taxon>
        <taxon>Nitrososphaerota</taxon>
        <taxon>Candidatus Caldarchaeales</taxon>
        <taxon>Candidatus Caldarchaeaceae</taxon>
        <taxon>Candidatus Caldarchaeum</taxon>
    </lineage>
</organism>
<sequence>MAFVISDILKGLILHTPRNSFFIKVHPAVKLYIVVLFSVAALLTPTHSLALINLIMIVVVVVAARVPVKALRLYTFVIGWMLFISFIFYSFFTPVRAGPVLMSIGPLRVGLDNLMAWLLVALKFLAVSYVTALLLATTKHRDLAVGLRSWGIPYVVSFTLAAILRNLAVVSVDLFTIIDAQSSRGLNFRKGNPVSRLAKFVRVGIPLIYVSLKRTEEMSNAMASRGFKPTGKKTSYYVIPMKPRDYIIIALFTLHFSLMLMAFFRVVDFSWLRLFF</sequence>
<evidence type="ECO:0000256" key="4">
    <source>
        <dbReference type="ARBA" id="ARBA00023136"/>
    </source>
</evidence>
<comment type="subcellular location">
    <subcellularLocation>
        <location evidence="1">Membrane</location>
        <topology evidence="1">Multi-pass membrane protein</topology>
    </subcellularLocation>
</comment>
<evidence type="ECO:0000313" key="6">
    <source>
        <dbReference type="EMBL" id="HHK68532.1"/>
    </source>
</evidence>
<accession>A0A7C5QEH6</accession>
<feature type="transmembrane region" description="Helical" evidence="5">
    <location>
        <begin position="21"/>
        <end position="43"/>
    </location>
</feature>
<feature type="transmembrane region" description="Helical" evidence="5">
    <location>
        <begin position="114"/>
        <end position="135"/>
    </location>
</feature>
<keyword evidence="3 5" id="KW-1133">Transmembrane helix</keyword>
<proteinExistence type="predicted"/>
<dbReference type="PANTHER" id="PTHR33514">
    <property type="entry name" value="PROTEIN ABCI12, CHLOROPLASTIC"/>
    <property type="match status" value="1"/>
</dbReference>
<dbReference type="AlphaFoldDB" id="A0A7C5QEH6"/>
<feature type="transmembrane region" description="Helical" evidence="5">
    <location>
        <begin position="155"/>
        <end position="178"/>
    </location>
</feature>
<name>A0A7C5QEH6_CALS0</name>
<keyword evidence="4 5" id="KW-0472">Membrane</keyword>
<dbReference type="InterPro" id="IPR003339">
    <property type="entry name" value="ABC/ECF_trnsptr_transmembrane"/>
</dbReference>
<evidence type="ECO:0000256" key="2">
    <source>
        <dbReference type="ARBA" id="ARBA00022692"/>
    </source>
</evidence>
<evidence type="ECO:0000256" key="1">
    <source>
        <dbReference type="ARBA" id="ARBA00004141"/>
    </source>
</evidence>
<evidence type="ECO:0000256" key="3">
    <source>
        <dbReference type="ARBA" id="ARBA00022989"/>
    </source>
</evidence>
<protein>
    <submittedName>
        <fullName evidence="6">Energy-coupling factor transporter transmembrane protein EcfT</fullName>
    </submittedName>
</protein>
<keyword evidence="2 5" id="KW-0812">Transmembrane</keyword>
<dbReference type="PANTHER" id="PTHR33514:SF13">
    <property type="entry name" value="PROTEIN ABCI12, CHLOROPLASTIC"/>
    <property type="match status" value="1"/>
</dbReference>